<dbReference type="STRING" id="1758689.SGUI_1503"/>
<dbReference type="AlphaFoldDB" id="A0A1B1NBS4"/>
<evidence type="ECO:0000256" key="9">
    <source>
        <dbReference type="ARBA" id="ARBA00029868"/>
    </source>
</evidence>
<evidence type="ECO:0000256" key="7">
    <source>
        <dbReference type="ARBA" id="ARBA00023159"/>
    </source>
</evidence>
<dbReference type="SUPFAM" id="SSF46785">
    <property type="entry name" value="Winged helix' DNA-binding domain"/>
    <property type="match status" value="1"/>
</dbReference>
<evidence type="ECO:0000259" key="13">
    <source>
        <dbReference type="PROSITE" id="PS51063"/>
    </source>
</evidence>
<dbReference type="RefSeq" id="WP_066638345.1">
    <property type="nucleotide sequence ID" value="NZ_CP014989.1"/>
</dbReference>
<evidence type="ECO:0000256" key="8">
    <source>
        <dbReference type="ARBA" id="ARBA00023163"/>
    </source>
</evidence>
<dbReference type="InterPro" id="IPR036388">
    <property type="entry name" value="WH-like_DNA-bd_sf"/>
</dbReference>
<keyword evidence="3" id="KW-0547">Nucleotide-binding</keyword>
<dbReference type="InterPro" id="IPR036390">
    <property type="entry name" value="WH_DNA-bd_sf"/>
</dbReference>
<evidence type="ECO:0000259" key="12">
    <source>
        <dbReference type="PROSITE" id="PS50042"/>
    </source>
</evidence>
<keyword evidence="15" id="KW-1185">Reference proteome</keyword>
<dbReference type="PATRIC" id="fig|1758689.4.peg.1547"/>
<dbReference type="GO" id="GO:0003700">
    <property type="term" value="F:DNA-binding transcription factor activity"/>
    <property type="evidence" value="ECO:0007669"/>
    <property type="project" value="UniProtKB-ARBA"/>
</dbReference>
<evidence type="ECO:0000256" key="10">
    <source>
        <dbReference type="ARBA" id="ARBA00033082"/>
    </source>
</evidence>
<evidence type="ECO:0000256" key="3">
    <source>
        <dbReference type="ARBA" id="ARBA00022741"/>
    </source>
</evidence>
<dbReference type="OrthoDB" id="892842at2"/>
<gene>
    <name evidence="14" type="ORF">SGUI_1503</name>
</gene>
<dbReference type="Proteomes" id="UP000092482">
    <property type="component" value="Chromosome"/>
</dbReference>
<dbReference type="FunFam" id="1.10.10.10:FF:000019">
    <property type="entry name" value="Crp/Fnr family transcriptional regulator"/>
    <property type="match status" value="1"/>
</dbReference>
<name>A0A1B1NBS4_9MICO</name>
<sequence length="225" mass="24514">MDRHVVMKAPLFAALDAATADQLMESMSPRRLARGDVVFHEGDPGDSLYVITRGKVKLARAAADGRESLLSVLGPGEMFGELSLFDPGPRLTTAHVVSDTEFISLGNDSLRSFLEQHPEVAMQMLAGLAHRLRKTNEGLSDLVFTDVPGRVAKALLDLSDRFGRRSEAGLVVAHDLTQEELAQLVGASRETVNKALADFAQRGWVTLGAKSVTLIDAERLRRRAR</sequence>
<organism evidence="14 15">
    <name type="scientific">Serinicoccus hydrothermalis</name>
    <dbReference type="NCBI Taxonomy" id="1758689"/>
    <lineage>
        <taxon>Bacteria</taxon>
        <taxon>Bacillati</taxon>
        <taxon>Actinomycetota</taxon>
        <taxon>Actinomycetes</taxon>
        <taxon>Micrococcales</taxon>
        <taxon>Ornithinimicrobiaceae</taxon>
        <taxon>Serinicoccus</taxon>
    </lineage>
</organism>
<evidence type="ECO:0000256" key="1">
    <source>
        <dbReference type="ARBA" id="ARBA00022491"/>
    </source>
</evidence>
<dbReference type="CDD" id="cd00038">
    <property type="entry name" value="CAP_ED"/>
    <property type="match status" value="1"/>
</dbReference>
<keyword evidence="4" id="KW-0805">Transcription regulation</keyword>
<keyword evidence="6" id="KW-0114">cAMP</keyword>
<keyword evidence="8" id="KW-0804">Transcription</keyword>
<reference evidence="14 15" key="1">
    <citation type="submission" date="2016-03" db="EMBL/GenBank/DDBJ databases">
        <title>Shallow-sea hydrothermal system.</title>
        <authorList>
            <person name="Tang K."/>
        </authorList>
    </citation>
    <scope>NUCLEOTIDE SEQUENCE [LARGE SCALE GENOMIC DNA]</scope>
    <source>
        <strain evidence="14 15">JLT9</strain>
    </source>
</reference>
<dbReference type="Pfam" id="PF13545">
    <property type="entry name" value="HTH_Crp_2"/>
    <property type="match status" value="1"/>
</dbReference>
<evidence type="ECO:0000256" key="4">
    <source>
        <dbReference type="ARBA" id="ARBA00023015"/>
    </source>
</evidence>
<dbReference type="SUPFAM" id="SSF51206">
    <property type="entry name" value="cAMP-binding domain-like"/>
    <property type="match status" value="1"/>
</dbReference>
<dbReference type="PANTHER" id="PTHR24567">
    <property type="entry name" value="CRP FAMILY TRANSCRIPTIONAL REGULATORY PROTEIN"/>
    <property type="match status" value="1"/>
</dbReference>
<evidence type="ECO:0000256" key="2">
    <source>
        <dbReference type="ARBA" id="ARBA00022566"/>
    </source>
</evidence>
<dbReference type="InterPro" id="IPR018490">
    <property type="entry name" value="cNMP-bd_dom_sf"/>
</dbReference>
<dbReference type="InterPro" id="IPR050397">
    <property type="entry name" value="Env_Response_Regulators"/>
</dbReference>
<protein>
    <recommendedName>
        <fullName evidence="11">CRP-like cAMP-activated global transcriptional regulator</fullName>
    </recommendedName>
    <alternativeName>
        <fullName evidence="10">cAMP receptor protein</fullName>
    </alternativeName>
    <alternativeName>
        <fullName evidence="9">cAMP regulatory protein</fullName>
    </alternativeName>
</protein>
<dbReference type="GO" id="GO:0030552">
    <property type="term" value="F:cAMP binding"/>
    <property type="evidence" value="ECO:0007669"/>
    <property type="project" value="UniProtKB-KW"/>
</dbReference>
<evidence type="ECO:0000256" key="6">
    <source>
        <dbReference type="ARBA" id="ARBA00023149"/>
    </source>
</evidence>
<dbReference type="FunFam" id="2.60.120.10:FF:000003">
    <property type="entry name" value="Crp/Fnr family transcriptional regulator"/>
    <property type="match status" value="1"/>
</dbReference>
<evidence type="ECO:0000313" key="14">
    <source>
        <dbReference type="EMBL" id="ANS78899.1"/>
    </source>
</evidence>
<dbReference type="InterPro" id="IPR014710">
    <property type="entry name" value="RmlC-like_jellyroll"/>
</dbReference>
<dbReference type="Pfam" id="PF00027">
    <property type="entry name" value="cNMP_binding"/>
    <property type="match status" value="1"/>
</dbReference>
<dbReference type="Gene3D" id="1.10.10.10">
    <property type="entry name" value="Winged helix-like DNA-binding domain superfamily/Winged helix DNA-binding domain"/>
    <property type="match status" value="1"/>
</dbReference>
<dbReference type="PROSITE" id="PS50042">
    <property type="entry name" value="CNMP_BINDING_3"/>
    <property type="match status" value="1"/>
</dbReference>
<feature type="domain" description="HTH crp-type" evidence="13">
    <location>
        <begin position="145"/>
        <end position="218"/>
    </location>
</feature>
<evidence type="ECO:0000313" key="15">
    <source>
        <dbReference type="Proteomes" id="UP000092482"/>
    </source>
</evidence>
<dbReference type="KEGG" id="serj:SGUI_1503"/>
<dbReference type="GO" id="GO:0045892">
    <property type="term" value="P:negative regulation of DNA-templated transcription"/>
    <property type="evidence" value="ECO:0007669"/>
    <property type="project" value="UniProtKB-ARBA"/>
</dbReference>
<keyword evidence="5" id="KW-0238">DNA-binding</keyword>
<feature type="domain" description="Cyclic nucleotide-binding" evidence="12">
    <location>
        <begin position="11"/>
        <end position="131"/>
    </location>
</feature>
<proteinExistence type="predicted"/>
<dbReference type="PANTHER" id="PTHR24567:SF74">
    <property type="entry name" value="HTH-TYPE TRANSCRIPTIONAL REGULATOR ARCR"/>
    <property type="match status" value="1"/>
</dbReference>
<evidence type="ECO:0000256" key="11">
    <source>
        <dbReference type="ARBA" id="ARBA00068047"/>
    </source>
</evidence>
<dbReference type="SMART" id="SM00419">
    <property type="entry name" value="HTH_CRP"/>
    <property type="match status" value="1"/>
</dbReference>
<dbReference type="GO" id="GO:0003677">
    <property type="term" value="F:DNA binding"/>
    <property type="evidence" value="ECO:0007669"/>
    <property type="project" value="UniProtKB-KW"/>
</dbReference>
<keyword evidence="2" id="KW-0116">cAMP-binding</keyword>
<dbReference type="PRINTS" id="PR00103">
    <property type="entry name" value="CAMPKINASE"/>
</dbReference>
<dbReference type="InterPro" id="IPR012318">
    <property type="entry name" value="HTH_CRP"/>
</dbReference>
<dbReference type="GO" id="GO:0045893">
    <property type="term" value="P:positive regulation of DNA-templated transcription"/>
    <property type="evidence" value="ECO:0007669"/>
    <property type="project" value="UniProtKB-ARBA"/>
</dbReference>
<dbReference type="EMBL" id="CP014989">
    <property type="protein sequence ID" value="ANS78899.1"/>
    <property type="molecule type" value="Genomic_DNA"/>
</dbReference>
<keyword evidence="7" id="KW-0010">Activator</keyword>
<dbReference type="InterPro" id="IPR000595">
    <property type="entry name" value="cNMP-bd_dom"/>
</dbReference>
<accession>A0A1B1NBS4</accession>
<keyword evidence="1" id="KW-0678">Repressor</keyword>
<dbReference type="SMART" id="SM00100">
    <property type="entry name" value="cNMP"/>
    <property type="match status" value="1"/>
</dbReference>
<evidence type="ECO:0000256" key="5">
    <source>
        <dbReference type="ARBA" id="ARBA00023125"/>
    </source>
</evidence>
<dbReference type="Gene3D" id="2.60.120.10">
    <property type="entry name" value="Jelly Rolls"/>
    <property type="match status" value="1"/>
</dbReference>
<dbReference type="PROSITE" id="PS51063">
    <property type="entry name" value="HTH_CRP_2"/>
    <property type="match status" value="1"/>
</dbReference>
<dbReference type="GO" id="GO:0005829">
    <property type="term" value="C:cytosol"/>
    <property type="evidence" value="ECO:0007669"/>
    <property type="project" value="TreeGrafter"/>
</dbReference>